<comment type="caution">
    <text evidence="1">The sequence shown here is derived from an EMBL/GenBank/DDBJ whole genome shotgun (WGS) entry which is preliminary data.</text>
</comment>
<dbReference type="RefSeq" id="WP_133533946.1">
    <property type="nucleotide sequence ID" value="NZ_SNXR01000018.1"/>
</dbReference>
<evidence type="ECO:0000313" key="2">
    <source>
        <dbReference type="Proteomes" id="UP000295260"/>
    </source>
</evidence>
<reference evidence="1 2" key="1">
    <citation type="submission" date="2019-03" db="EMBL/GenBank/DDBJ databases">
        <title>Genomic Encyclopedia of Archaeal and Bacterial Type Strains, Phase II (KMG-II): from individual species to whole genera.</title>
        <authorList>
            <person name="Goeker M."/>
        </authorList>
    </citation>
    <scope>NUCLEOTIDE SEQUENCE [LARGE SCALE GENOMIC DNA]</scope>
    <source>
        <strain evidence="1 2">DSM 25687</strain>
    </source>
</reference>
<dbReference type="EMBL" id="SNXR01000018">
    <property type="protein sequence ID" value="TDP57543.1"/>
    <property type="molecule type" value="Genomic_DNA"/>
</dbReference>
<keyword evidence="2" id="KW-1185">Reference proteome</keyword>
<proteinExistence type="predicted"/>
<gene>
    <name evidence="1" type="ORF">BC748_2755</name>
</gene>
<organism evidence="1 2">
    <name type="scientific">Flavobacterium dankookense</name>
    <dbReference type="NCBI Taxonomy" id="706186"/>
    <lineage>
        <taxon>Bacteria</taxon>
        <taxon>Pseudomonadati</taxon>
        <taxon>Bacteroidota</taxon>
        <taxon>Flavobacteriia</taxon>
        <taxon>Flavobacteriales</taxon>
        <taxon>Flavobacteriaceae</taxon>
        <taxon>Flavobacterium</taxon>
    </lineage>
</organism>
<evidence type="ECO:0000313" key="1">
    <source>
        <dbReference type="EMBL" id="TDP57543.1"/>
    </source>
</evidence>
<dbReference type="Pfam" id="PF21857">
    <property type="entry name" value="DUF6913"/>
    <property type="match status" value="1"/>
</dbReference>
<name>A0A4R6Q7E5_9FLAO</name>
<protein>
    <submittedName>
        <fullName evidence="1">Uncharacterized protein</fullName>
    </submittedName>
</protein>
<dbReference type="OrthoDB" id="1430532at2"/>
<accession>A0A4R6Q7E5</accession>
<sequence length="172" mass="20023">MFLNQIKELLTKKIITNSLSNVKLSASDDKIKTVGIIFDESYFYEKQDLVNELIQNGIFESDIKVLVFKNVIKKNETFDYPAFSYKDLSWSGSIEQKGVQEFMNEPFDLLLNYYDTEKAALILASHLSKASFKVGFSTIDKRINHFMINTNAENYKVFIEELFKYLKILNKI</sequence>
<dbReference type="AlphaFoldDB" id="A0A4R6Q7E5"/>
<dbReference type="Proteomes" id="UP000295260">
    <property type="component" value="Unassembled WGS sequence"/>
</dbReference>
<dbReference type="InterPro" id="IPR054207">
    <property type="entry name" value="DUF6913"/>
</dbReference>